<name>A0A0F8YFP4_9ZZZZ</name>
<comment type="caution">
    <text evidence="1">The sequence shown here is derived from an EMBL/GenBank/DDBJ whole genome shotgun (WGS) entry which is preliminary data.</text>
</comment>
<proteinExistence type="predicted"/>
<dbReference type="AlphaFoldDB" id="A0A0F8YFP4"/>
<organism evidence="1">
    <name type="scientific">marine sediment metagenome</name>
    <dbReference type="NCBI Taxonomy" id="412755"/>
    <lineage>
        <taxon>unclassified sequences</taxon>
        <taxon>metagenomes</taxon>
        <taxon>ecological metagenomes</taxon>
    </lineage>
</organism>
<sequence>SQGSELHFHLFQFALESGAYNLRSHRGIKTRLAESIRLAHRQPRRLYRAILAGNHTGGIRCGGPQAVKNVRTYKSKC</sequence>
<reference evidence="1" key="1">
    <citation type="journal article" date="2015" name="Nature">
        <title>Complex archaea that bridge the gap between prokaryotes and eukaryotes.</title>
        <authorList>
            <person name="Spang A."/>
            <person name="Saw J.H."/>
            <person name="Jorgensen S.L."/>
            <person name="Zaremba-Niedzwiedzka K."/>
            <person name="Martijn J."/>
            <person name="Lind A.E."/>
            <person name="van Eijk R."/>
            <person name="Schleper C."/>
            <person name="Guy L."/>
            <person name="Ettema T.J."/>
        </authorList>
    </citation>
    <scope>NUCLEOTIDE SEQUENCE</scope>
</reference>
<gene>
    <name evidence="1" type="ORF">LCGC14_2824750</name>
</gene>
<evidence type="ECO:0000313" key="1">
    <source>
        <dbReference type="EMBL" id="KKK80313.1"/>
    </source>
</evidence>
<dbReference type="EMBL" id="LAZR01053637">
    <property type="protein sequence ID" value="KKK80313.1"/>
    <property type="molecule type" value="Genomic_DNA"/>
</dbReference>
<accession>A0A0F8YFP4</accession>
<feature type="non-terminal residue" evidence="1">
    <location>
        <position position="1"/>
    </location>
</feature>
<protein>
    <submittedName>
        <fullName evidence="1">Uncharacterized protein</fullName>
    </submittedName>
</protein>